<sequence length="164" mass="17096">MDSKLLILLRFVVLCSWVHVGFSSDLMSQGDGGSGSGSGDATSCIKSLMPCKPFLKSGTAPRYCCVPLREILSKDVACLCNVFHNPEILKSFNVTLDEALKFPRACGANADISKCKTASSPTPSSGPPSSNNSSGSPPSNSAAVPQIAKFGLISFVVALCFSSL</sequence>
<evidence type="ECO:0000313" key="2">
    <source>
        <dbReference type="Proteomes" id="UP001163603"/>
    </source>
</evidence>
<accession>A0ACC0ZG11</accession>
<evidence type="ECO:0000313" key="1">
    <source>
        <dbReference type="EMBL" id="KAJ0049032.1"/>
    </source>
</evidence>
<reference evidence="2" key="1">
    <citation type="journal article" date="2023" name="G3 (Bethesda)">
        <title>Genome assembly and association tests identify interacting loci associated with vigor, precocity, and sex in interspecific pistachio rootstocks.</title>
        <authorList>
            <person name="Palmer W."/>
            <person name="Jacygrad E."/>
            <person name="Sagayaradj S."/>
            <person name="Cavanaugh K."/>
            <person name="Han R."/>
            <person name="Bertier L."/>
            <person name="Beede B."/>
            <person name="Kafkas S."/>
            <person name="Golino D."/>
            <person name="Preece J."/>
            <person name="Michelmore R."/>
        </authorList>
    </citation>
    <scope>NUCLEOTIDE SEQUENCE [LARGE SCALE GENOMIC DNA]</scope>
</reference>
<name>A0ACC0ZG11_9ROSI</name>
<gene>
    <name evidence="1" type="ORF">Pint_16911</name>
</gene>
<dbReference type="EMBL" id="CM047737">
    <property type="protein sequence ID" value="KAJ0049032.1"/>
    <property type="molecule type" value="Genomic_DNA"/>
</dbReference>
<comment type="caution">
    <text evidence="1">The sequence shown here is derived from an EMBL/GenBank/DDBJ whole genome shotgun (WGS) entry which is preliminary data.</text>
</comment>
<keyword evidence="2" id="KW-1185">Reference proteome</keyword>
<dbReference type="Proteomes" id="UP001163603">
    <property type="component" value="Chromosome 2"/>
</dbReference>
<protein>
    <submittedName>
        <fullName evidence="1">Uncharacterized protein</fullName>
    </submittedName>
</protein>
<proteinExistence type="predicted"/>
<organism evidence="1 2">
    <name type="scientific">Pistacia integerrima</name>
    <dbReference type="NCBI Taxonomy" id="434235"/>
    <lineage>
        <taxon>Eukaryota</taxon>
        <taxon>Viridiplantae</taxon>
        <taxon>Streptophyta</taxon>
        <taxon>Embryophyta</taxon>
        <taxon>Tracheophyta</taxon>
        <taxon>Spermatophyta</taxon>
        <taxon>Magnoliopsida</taxon>
        <taxon>eudicotyledons</taxon>
        <taxon>Gunneridae</taxon>
        <taxon>Pentapetalae</taxon>
        <taxon>rosids</taxon>
        <taxon>malvids</taxon>
        <taxon>Sapindales</taxon>
        <taxon>Anacardiaceae</taxon>
        <taxon>Pistacia</taxon>
    </lineage>
</organism>